<dbReference type="PANTHER" id="PTHR47354:SF3">
    <property type="entry name" value="OXIDOREDUCTASE-RELATED"/>
    <property type="match status" value="1"/>
</dbReference>
<dbReference type="Proteomes" id="UP000269265">
    <property type="component" value="Unassembled WGS sequence"/>
</dbReference>
<dbReference type="GO" id="GO:0016491">
    <property type="term" value="F:oxidoreductase activity"/>
    <property type="evidence" value="ECO:0007669"/>
    <property type="project" value="InterPro"/>
</dbReference>
<comment type="cofactor">
    <cofactor evidence="1">
        <name>[2Fe-2S] cluster</name>
        <dbReference type="ChEBI" id="CHEBI:190135"/>
    </cofactor>
</comment>
<dbReference type="EMBL" id="RSED01000007">
    <property type="protein sequence ID" value="RRS04254.1"/>
    <property type="molecule type" value="Genomic_DNA"/>
</dbReference>
<dbReference type="InterPro" id="IPR008333">
    <property type="entry name" value="Cbr1-like_FAD-bd_dom"/>
</dbReference>
<sequence>MTTASFSAPRSGLARRLLQPLVSPEVFDFWAALVRPGTSWNRPLGRIVARHEAARDAVTLLIQPNRHWRGFQPGQHLNVGAQVGGRWVQRSYSLSGIPRRDGRIAITVRRVEGGVLSEHLTGRARVGEVLSLGPAFGDMIWPGASSDAPAAQESAWLFLAAGSGITPLMSLTRAWAAAGTPADLTLVYWARTREELCFAEELRALALREARFRVHFVMTRQDGLRDTELQGRLNEARLESIVPDLPRRQIYACGPAGFVDTARRVAAPRARSFHAEAFTPPLLAAVEPQAGTVAVHLSASNRTLQLPVAQSLLTALEEQGVRPASGCRMGICRTCVCPKTEGTTQNLGTGELHHGHDSALRLCVSRACSDLTLNL</sequence>
<dbReference type="AlphaFoldDB" id="A0A426VBL5"/>
<dbReference type="RefSeq" id="WP_125243160.1">
    <property type="nucleotide sequence ID" value="NZ_RSED01000007.1"/>
</dbReference>
<dbReference type="Gene3D" id="2.40.30.10">
    <property type="entry name" value="Translation factors"/>
    <property type="match status" value="1"/>
</dbReference>
<dbReference type="PANTHER" id="PTHR47354">
    <property type="entry name" value="NADH OXIDOREDUCTASE HCR"/>
    <property type="match status" value="1"/>
</dbReference>
<dbReference type="InterPro" id="IPR001709">
    <property type="entry name" value="Flavoprot_Pyr_Nucl_cyt_Rdtase"/>
</dbReference>
<feature type="domain" description="2Fe-2S ferredoxin-type" evidence="2">
    <location>
        <begin position="291"/>
        <end position="375"/>
    </location>
</feature>
<dbReference type="Pfam" id="PF00111">
    <property type="entry name" value="Fer2"/>
    <property type="match status" value="1"/>
</dbReference>
<dbReference type="SUPFAM" id="SSF63380">
    <property type="entry name" value="Riboflavin synthase domain-like"/>
    <property type="match status" value="1"/>
</dbReference>
<evidence type="ECO:0000259" key="2">
    <source>
        <dbReference type="PROSITE" id="PS51085"/>
    </source>
</evidence>
<dbReference type="Pfam" id="PF00970">
    <property type="entry name" value="FAD_binding_6"/>
    <property type="match status" value="1"/>
</dbReference>
<dbReference type="InterPro" id="IPR017927">
    <property type="entry name" value="FAD-bd_FR_type"/>
</dbReference>
<dbReference type="Gene3D" id="3.10.20.30">
    <property type="match status" value="1"/>
</dbReference>
<evidence type="ECO:0000256" key="1">
    <source>
        <dbReference type="ARBA" id="ARBA00034078"/>
    </source>
</evidence>
<dbReference type="PROSITE" id="PS51085">
    <property type="entry name" value="2FE2S_FER_2"/>
    <property type="match status" value="1"/>
</dbReference>
<proteinExistence type="predicted"/>
<keyword evidence="5" id="KW-1185">Reference proteome</keyword>
<dbReference type="SUPFAM" id="SSF54292">
    <property type="entry name" value="2Fe-2S ferredoxin-like"/>
    <property type="match status" value="1"/>
</dbReference>
<dbReference type="InterPro" id="IPR050415">
    <property type="entry name" value="MRET"/>
</dbReference>
<dbReference type="InterPro" id="IPR036010">
    <property type="entry name" value="2Fe-2S_ferredoxin-like_sf"/>
</dbReference>
<dbReference type="InterPro" id="IPR012675">
    <property type="entry name" value="Beta-grasp_dom_sf"/>
</dbReference>
<dbReference type="PROSITE" id="PS51384">
    <property type="entry name" value="FAD_FR"/>
    <property type="match status" value="1"/>
</dbReference>
<accession>A0A426VBL5</accession>
<name>A0A426VBL5_9BURK</name>
<reference evidence="4 5" key="1">
    <citation type="submission" date="2018-12" db="EMBL/GenBank/DDBJ databases">
        <title>The whole draft genome of Aquabacterium sp. SJQ9.</title>
        <authorList>
            <person name="Sun L."/>
            <person name="Gao X."/>
            <person name="Chen W."/>
            <person name="Huang K."/>
        </authorList>
    </citation>
    <scope>NUCLEOTIDE SEQUENCE [LARGE SCALE GENOMIC DNA]</scope>
    <source>
        <strain evidence="4 5">SJQ9</strain>
    </source>
</reference>
<dbReference type="Gene3D" id="3.40.50.80">
    <property type="entry name" value="Nucleotide-binding domain of ferredoxin-NADP reductase (FNR) module"/>
    <property type="match status" value="1"/>
</dbReference>
<dbReference type="InterPro" id="IPR017938">
    <property type="entry name" value="Riboflavin_synthase-like_b-brl"/>
</dbReference>
<gene>
    <name evidence="4" type="ORF">EIP75_10155</name>
</gene>
<dbReference type="CDD" id="cd00207">
    <property type="entry name" value="fer2"/>
    <property type="match status" value="1"/>
</dbReference>
<evidence type="ECO:0000259" key="3">
    <source>
        <dbReference type="PROSITE" id="PS51384"/>
    </source>
</evidence>
<dbReference type="InterPro" id="IPR039261">
    <property type="entry name" value="FNR_nucleotide-bd"/>
</dbReference>
<feature type="domain" description="FAD-binding FR-type" evidence="3">
    <location>
        <begin position="40"/>
        <end position="142"/>
    </location>
</feature>
<comment type="caution">
    <text evidence="4">The sequence shown here is derived from an EMBL/GenBank/DDBJ whole genome shotgun (WGS) entry which is preliminary data.</text>
</comment>
<organism evidence="4 5">
    <name type="scientific">Aquabacterium soli</name>
    <dbReference type="NCBI Taxonomy" id="2493092"/>
    <lineage>
        <taxon>Bacteria</taxon>
        <taxon>Pseudomonadati</taxon>
        <taxon>Pseudomonadota</taxon>
        <taxon>Betaproteobacteria</taxon>
        <taxon>Burkholderiales</taxon>
        <taxon>Aquabacterium</taxon>
    </lineage>
</organism>
<dbReference type="CDD" id="cd06216">
    <property type="entry name" value="FNR_iron_sulfur_binding_2"/>
    <property type="match status" value="1"/>
</dbReference>
<dbReference type="InterPro" id="IPR001433">
    <property type="entry name" value="OxRdtase_FAD/NAD-bd"/>
</dbReference>
<evidence type="ECO:0000313" key="4">
    <source>
        <dbReference type="EMBL" id="RRS04254.1"/>
    </source>
</evidence>
<dbReference type="Pfam" id="PF00175">
    <property type="entry name" value="NAD_binding_1"/>
    <property type="match status" value="1"/>
</dbReference>
<evidence type="ECO:0000313" key="5">
    <source>
        <dbReference type="Proteomes" id="UP000269265"/>
    </source>
</evidence>
<dbReference type="OrthoDB" id="370747at2"/>
<dbReference type="GO" id="GO:0051536">
    <property type="term" value="F:iron-sulfur cluster binding"/>
    <property type="evidence" value="ECO:0007669"/>
    <property type="project" value="InterPro"/>
</dbReference>
<dbReference type="PRINTS" id="PR00371">
    <property type="entry name" value="FPNCR"/>
</dbReference>
<dbReference type="InterPro" id="IPR001041">
    <property type="entry name" value="2Fe-2S_ferredoxin-type"/>
</dbReference>
<protein>
    <submittedName>
        <fullName evidence="4">Ferredoxin reductase</fullName>
    </submittedName>
</protein>
<dbReference type="SUPFAM" id="SSF52343">
    <property type="entry name" value="Ferredoxin reductase-like, C-terminal NADP-linked domain"/>
    <property type="match status" value="1"/>
</dbReference>